<evidence type="ECO:0000256" key="9">
    <source>
        <dbReference type="NCBIfam" id="TIGR01400"/>
    </source>
</evidence>
<keyword evidence="4 10" id="KW-1003">Cell membrane</keyword>
<dbReference type="RefSeq" id="WP_092912199.1">
    <property type="nucleotide sequence ID" value="NZ_FOXB01000014.1"/>
</dbReference>
<protein>
    <recommendedName>
        <fullName evidence="3 9">Flagellar biosynthetic protein FliR</fullName>
    </recommendedName>
</protein>
<dbReference type="PANTHER" id="PTHR30065:SF8">
    <property type="entry name" value="FLAGELLAR BIOSYNTHETIC PROTEIN FLIR"/>
    <property type="match status" value="1"/>
</dbReference>
<keyword evidence="11" id="KW-0282">Flagellum</keyword>
<name>A0A1I5PCM5_9BACT</name>
<dbReference type="PANTHER" id="PTHR30065">
    <property type="entry name" value="FLAGELLAR BIOSYNTHETIC PROTEIN FLIR"/>
    <property type="match status" value="1"/>
</dbReference>
<evidence type="ECO:0000313" key="11">
    <source>
        <dbReference type="EMBL" id="SFP31216.1"/>
    </source>
</evidence>
<proteinExistence type="inferred from homology"/>
<dbReference type="AlphaFoldDB" id="A0A1I5PCM5"/>
<evidence type="ECO:0000256" key="10">
    <source>
        <dbReference type="RuleBase" id="RU362071"/>
    </source>
</evidence>
<evidence type="ECO:0000256" key="6">
    <source>
        <dbReference type="ARBA" id="ARBA00022989"/>
    </source>
</evidence>
<dbReference type="GO" id="GO:0044780">
    <property type="term" value="P:bacterial-type flagellum assembly"/>
    <property type="evidence" value="ECO:0007669"/>
    <property type="project" value="UniProtKB-UniRule"/>
</dbReference>
<keyword evidence="7 10" id="KW-0472">Membrane</keyword>
<comment type="similarity">
    <text evidence="2 10">Belongs to the FliR/MopE/SpaR family.</text>
</comment>
<dbReference type="GO" id="GO:0005886">
    <property type="term" value="C:plasma membrane"/>
    <property type="evidence" value="ECO:0007669"/>
    <property type="project" value="UniProtKB-SubCell"/>
</dbReference>
<feature type="transmembrane region" description="Helical" evidence="10">
    <location>
        <begin position="69"/>
        <end position="97"/>
    </location>
</feature>
<feature type="transmembrane region" description="Helical" evidence="10">
    <location>
        <begin position="12"/>
        <end position="32"/>
    </location>
</feature>
<comment type="function">
    <text evidence="1 10">Role in flagellar biosynthesis.</text>
</comment>
<gene>
    <name evidence="11" type="ORF">SAMN05216234_11444</name>
</gene>
<dbReference type="Proteomes" id="UP000199227">
    <property type="component" value="Unassembled WGS sequence"/>
</dbReference>
<evidence type="ECO:0000256" key="7">
    <source>
        <dbReference type="ARBA" id="ARBA00023136"/>
    </source>
</evidence>
<dbReference type="Pfam" id="PF01311">
    <property type="entry name" value="Bac_export_1"/>
    <property type="match status" value="1"/>
</dbReference>
<dbReference type="InterPro" id="IPR002010">
    <property type="entry name" value="T3SS_IM_R"/>
</dbReference>
<dbReference type="STRING" id="223786.SAMN05216234_11444"/>
<keyword evidence="5 10" id="KW-0812">Transmembrane</keyword>
<evidence type="ECO:0000256" key="3">
    <source>
        <dbReference type="ARBA" id="ARBA00021717"/>
    </source>
</evidence>
<dbReference type="OrthoDB" id="9797790at2"/>
<dbReference type="PRINTS" id="PR00953">
    <property type="entry name" value="TYPE3IMRPROT"/>
</dbReference>
<reference evidence="11 12" key="1">
    <citation type="submission" date="2016-10" db="EMBL/GenBank/DDBJ databases">
        <authorList>
            <person name="de Groot N.N."/>
        </authorList>
    </citation>
    <scope>NUCLEOTIDE SEQUENCE [LARGE SCALE GENOMIC DNA]</scope>
    <source>
        <strain evidence="11 12">EP1-55-1</strain>
    </source>
</reference>
<evidence type="ECO:0000256" key="8">
    <source>
        <dbReference type="ARBA" id="ARBA00023143"/>
    </source>
</evidence>
<feature type="transmembrane region" description="Helical" evidence="10">
    <location>
        <begin position="170"/>
        <end position="200"/>
    </location>
</feature>
<keyword evidence="11" id="KW-0966">Cell projection</keyword>
<dbReference type="GO" id="GO:0009425">
    <property type="term" value="C:bacterial-type flagellum basal body"/>
    <property type="evidence" value="ECO:0007669"/>
    <property type="project" value="UniProtKB-SubCell"/>
</dbReference>
<dbReference type="GO" id="GO:0006605">
    <property type="term" value="P:protein targeting"/>
    <property type="evidence" value="ECO:0007669"/>
    <property type="project" value="UniProtKB-UniRule"/>
</dbReference>
<keyword evidence="12" id="KW-1185">Reference proteome</keyword>
<feature type="transmembrane region" description="Helical" evidence="10">
    <location>
        <begin position="212"/>
        <end position="239"/>
    </location>
</feature>
<dbReference type="InterPro" id="IPR006303">
    <property type="entry name" value="FliR"/>
</dbReference>
<dbReference type="NCBIfam" id="TIGR01400">
    <property type="entry name" value="fliR"/>
    <property type="match status" value="1"/>
</dbReference>
<organism evidence="11 12">
    <name type="scientific">Hydrogenimonas thermophila</name>
    <dbReference type="NCBI Taxonomy" id="223786"/>
    <lineage>
        <taxon>Bacteria</taxon>
        <taxon>Pseudomonadati</taxon>
        <taxon>Campylobacterota</taxon>
        <taxon>Epsilonproteobacteria</taxon>
        <taxon>Campylobacterales</taxon>
        <taxon>Hydrogenimonadaceae</taxon>
        <taxon>Hydrogenimonas</taxon>
    </lineage>
</organism>
<feature type="transmembrane region" description="Helical" evidence="10">
    <location>
        <begin position="39"/>
        <end position="57"/>
    </location>
</feature>
<comment type="subcellular location">
    <subcellularLocation>
        <location evidence="10">Cell membrane</location>
        <topology evidence="10">Multi-pass membrane protein</topology>
    </subcellularLocation>
    <subcellularLocation>
        <location evidence="10">Bacterial flagellum basal body</location>
    </subcellularLocation>
</comment>
<keyword evidence="11" id="KW-0969">Cilium</keyword>
<evidence type="ECO:0000256" key="4">
    <source>
        <dbReference type="ARBA" id="ARBA00022475"/>
    </source>
</evidence>
<dbReference type="EMBL" id="FOXB01000014">
    <property type="protein sequence ID" value="SFP31216.1"/>
    <property type="molecule type" value="Genomic_DNA"/>
</dbReference>
<keyword evidence="8 10" id="KW-0975">Bacterial flagellum</keyword>
<evidence type="ECO:0000313" key="12">
    <source>
        <dbReference type="Proteomes" id="UP000199227"/>
    </source>
</evidence>
<sequence length="255" mass="28599">MSWYSLLHPDHIYTFLLLFVRLSTLFVFLPFYNHMSVPTQIKAAFAFYLAIVLYPVVPVTPEPPTASAFFAAILSEVIMGLLAGLAMNIVFGIISYAGEQISFVMGFSMASVIDPQTQVQSPLVGQFLLLMATVVMLSFNGHYMMLMWMVDAIRTAPLGDIVMNHSMFDYLMNAMSGLFMFGFSIAFPIIALSLLSDVIFGMLMKTMPQFNLLVVGFPIKIFLSMSVWIAIFGSIMILFKTHFLNAIDVLMRWIS</sequence>
<accession>A0A1I5PCM5</accession>
<feature type="transmembrane region" description="Helical" evidence="10">
    <location>
        <begin position="127"/>
        <end position="150"/>
    </location>
</feature>
<keyword evidence="6 10" id="KW-1133">Transmembrane helix</keyword>
<evidence type="ECO:0000256" key="2">
    <source>
        <dbReference type="ARBA" id="ARBA00009772"/>
    </source>
</evidence>
<evidence type="ECO:0000256" key="1">
    <source>
        <dbReference type="ARBA" id="ARBA00002578"/>
    </source>
</evidence>
<evidence type="ECO:0000256" key="5">
    <source>
        <dbReference type="ARBA" id="ARBA00022692"/>
    </source>
</evidence>